<comment type="caution">
    <text evidence="2">The sequence shown here is derived from an EMBL/GenBank/DDBJ whole genome shotgun (WGS) entry which is preliminary data.</text>
</comment>
<gene>
    <name evidence="2" type="ORF">SDC9_140928</name>
</gene>
<evidence type="ECO:0000256" key="1">
    <source>
        <dbReference type="SAM" id="Phobius"/>
    </source>
</evidence>
<keyword evidence="1" id="KW-0812">Transmembrane</keyword>
<keyword evidence="1" id="KW-0472">Membrane</keyword>
<name>A0A645DWS0_9ZZZZ</name>
<accession>A0A645DWS0</accession>
<protein>
    <submittedName>
        <fullName evidence="2">Uncharacterized protein</fullName>
    </submittedName>
</protein>
<proteinExistence type="predicted"/>
<keyword evidence="1" id="KW-1133">Transmembrane helix</keyword>
<evidence type="ECO:0000313" key="2">
    <source>
        <dbReference type="EMBL" id="MPM93786.1"/>
    </source>
</evidence>
<reference evidence="2" key="1">
    <citation type="submission" date="2019-08" db="EMBL/GenBank/DDBJ databases">
        <authorList>
            <person name="Kucharzyk K."/>
            <person name="Murdoch R.W."/>
            <person name="Higgins S."/>
            <person name="Loffler F."/>
        </authorList>
    </citation>
    <scope>NUCLEOTIDE SEQUENCE</scope>
</reference>
<dbReference type="EMBL" id="VSSQ01040514">
    <property type="protein sequence ID" value="MPM93786.1"/>
    <property type="molecule type" value="Genomic_DNA"/>
</dbReference>
<organism evidence="2">
    <name type="scientific">bioreactor metagenome</name>
    <dbReference type="NCBI Taxonomy" id="1076179"/>
    <lineage>
        <taxon>unclassified sequences</taxon>
        <taxon>metagenomes</taxon>
        <taxon>ecological metagenomes</taxon>
    </lineage>
</organism>
<feature type="transmembrane region" description="Helical" evidence="1">
    <location>
        <begin position="12"/>
        <end position="37"/>
    </location>
</feature>
<sequence length="87" mass="9280">MLNVTVGDICVLSSILLAITFLMVLIVFLYSCGAAYFSNSSLSFNLTTSSFMMRVSFSILFISTPSFSATTAAVGDTFFVSSFGVSL</sequence>
<feature type="transmembrane region" description="Helical" evidence="1">
    <location>
        <begin position="57"/>
        <end position="80"/>
    </location>
</feature>
<dbReference type="AlphaFoldDB" id="A0A645DWS0"/>